<protein>
    <submittedName>
        <fullName evidence="2">Uncharacterized protein</fullName>
    </submittedName>
</protein>
<evidence type="ECO:0000313" key="3">
    <source>
        <dbReference type="Proteomes" id="UP000377595"/>
    </source>
</evidence>
<dbReference type="EMBL" id="BLAF01000012">
    <property type="protein sequence ID" value="GES19437.1"/>
    <property type="molecule type" value="Genomic_DNA"/>
</dbReference>
<proteinExistence type="predicted"/>
<name>A0A5M3XCQ3_9ACTN</name>
<accession>A0A5M3XCQ3</accession>
<organism evidence="2 3">
    <name type="scientific">Acrocarpospora pleiomorpha</name>
    <dbReference type="NCBI Taxonomy" id="90975"/>
    <lineage>
        <taxon>Bacteria</taxon>
        <taxon>Bacillati</taxon>
        <taxon>Actinomycetota</taxon>
        <taxon>Actinomycetes</taxon>
        <taxon>Streptosporangiales</taxon>
        <taxon>Streptosporangiaceae</taxon>
        <taxon>Acrocarpospora</taxon>
    </lineage>
</organism>
<dbReference type="Proteomes" id="UP000377595">
    <property type="component" value="Unassembled WGS sequence"/>
</dbReference>
<evidence type="ECO:0000256" key="1">
    <source>
        <dbReference type="SAM" id="MobiDB-lite"/>
    </source>
</evidence>
<reference evidence="2 3" key="1">
    <citation type="submission" date="2019-10" db="EMBL/GenBank/DDBJ databases">
        <title>Whole genome shotgun sequence of Acrocarpospora pleiomorpha NBRC 16267.</title>
        <authorList>
            <person name="Ichikawa N."/>
            <person name="Kimura A."/>
            <person name="Kitahashi Y."/>
            <person name="Komaki H."/>
            <person name="Oguchi A."/>
        </authorList>
    </citation>
    <scope>NUCLEOTIDE SEQUENCE [LARGE SCALE GENOMIC DNA]</scope>
    <source>
        <strain evidence="2 3">NBRC 16267</strain>
    </source>
</reference>
<dbReference type="AlphaFoldDB" id="A0A5M3XCQ3"/>
<evidence type="ECO:0000313" key="2">
    <source>
        <dbReference type="EMBL" id="GES19437.1"/>
    </source>
</evidence>
<sequence length="74" mass="7405">MEDPAGGPVAAGLPSLHPVSNPPRSITPNQTLAIMVMSQVSKIAACPARRRPGCFGNASGTASLSTMPSSSTLG</sequence>
<feature type="region of interest" description="Disordered" evidence="1">
    <location>
        <begin position="1"/>
        <end position="27"/>
    </location>
</feature>
<gene>
    <name evidence="2" type="ORF">Aple_023330</name>
</gene>
<comment type="caution">
    <text evidence="2">The sequence shown here is derived from an EMBL/GenBank/DDBJ whole genome shotgun (WGS) entry which is preliminary data.</text>
</comment>
<feature type="compositionally biased region" description="Polar residues" evidence="1">
    <location>
        <begin position="58"/>
        <end position="74"/>
    </location>
</feature>
<feature type="region of interest" description="Disordered" evidence="1">
    <location>
        <begin position="55"/>
        <end position="74"/>
    </location>
</feature>
<keyword evidence="3" id="KW-1185">Reference proteome</keyword>